<evidence type="ECO:0000313" key="3">
    <source>
        <dbReference type="Proteomes" id="UP000533598"/>
    </source>
</evidence>
<accession>A0A7W7CHI3</accession>
<name>A0A7W7CHI3_9PSEU</name>
<dbReference type="NCBIfam" id="TIGR03930">
    <property type="entry name" value="WXG100_ESAT6"/>
    <property type="match status" value="1"/>
</dbReference>
<dbReference type="InterPro" id="IPR036689">
    <property type="entry name" value="ESAT-6-like_sf"/>
</dbReference>
<proteinExistence type="inferred from homology"/>
<sequence length="103" mass="11214">MTNAVTRLDQANSNVHKLLEPVHTGVNSLRGQWTGDASTTYIAAMQKFDDEVDVILKSLLDLARAVDVAAVEYAKAHNLSTDEAEQANRALNDNFASIELPGF</sequence>
<protein>
    <recommendedName>
        <fullName evidence="1">ESAT-6-like protein</fullName>
    </recommendedName>
</protein>
<evidence type="ECO:0000256" key="1">
    <source>
        <dbReference type="RuleBase" id="RU362001"/>
    </source>
</evidence>
<comment type="similarity">
    <text evidence="1">Belongs to the WXG100 family.</text>
</comment>
<reference evidence="2 3" key="1">
    <citation type="submission" date="2020-08" db="EMBL/GenBank/DDBJ databases">
        <title>Sequencing the genomes of 1000 actinobacteria strains.</title>
        <authorList>
            <person name="Klenk H.-P."/>
        </authorList>
    </citation>
    <scope>NUCLEOTIDE SEQUENCE [LARGE SCALE GENOMIC DNA]</scope>
    <source>
        <strain evidence="2 3">DSM 44230</strain>
    </source>
</reference>
<dbReference type="InterPro" id="IPR010310">
    <property type="entry name" value="T7SS_ESAT-6-like"/>
</dbReference>
<comment type="caution">
    <text evidence="2">The sequence shown here is derived from an EMBL/GenBank/DDBJ whole genome shotgun (WGS) entry which is preliminary data.</text>
</comment>
<organism evidence="2 3">
    <name type="scientific">Crossiella cryophila</name>
    <dbReference type="NCBI Taxonomy" id="43355"/>
    <lineage>
        <taxon>Bacteria</taxon>
        <taxon>Bacillati</taxon>
        <taxon>Actinomycetota</taxon>
        <taxon>Actinomycetes</taxon>
        <taxon>Pseudonocardiales</taxon>
        <taxon>Pseudonocardiaceae</taxon>
        <taxon>Crossiella</taxon>
    </lineage>
</organism>
<dbReference type="Pfam" id="PF06013">
    <property type="entry name" value="WXG100"/>
    <property type="match status" value="1"/>
</dbReference>
<dbReference type="SUPFAM" id="SSF140453">
    <property type="entry name" value="EsxAB dimer-like"/>
    <property type="match status" value="1"/>
</dbReference>
<dbReference type="AlphaFoldDB" id="A0A7W7CHI3"/>
<keyword evidence="3" id="KW-1185">Reference proteome</keyword>
<evidence type="ECO:0000313" key="2">
    <source>
        <dbReference type="EMBL" id="MBB4679876.1"/>
    </source>
</evidence>
<gene>
    <name evidence="2" type="ORF">HNR67_005994</name>
</gene>
<dbReference type="Proteomes" id="UP000533598">
    <property type="component" value="Unassembled WGS sequence"/>
</dbReference>
<dbReference type="Gene3D" id="1.10.287.1060">
    <property type="entry name" value="ESAT-6-like"/>
    <property type="match status" value="1"/>
</dbReference>
<dbReference type="EMBL" id="JACHMH010000001">
    <property type="protein sequence ID" value="MBB4679876.1"/>
    <property type="molecule type" value="Genomic_DNA"/>
</dbReference>